<dbReference type="Pfam" id="PF13673">
    <property type="entry name" value="Acetyltransf_10"/>
    <property type="match status" value="1"/>
</dbReference>
<dbReference type="CDD" id="cd04301">
    <property type="entry name" value="NAT_SF"/>
    <property type="match status" value="1"/>
</dbReference>
<keyword evidence="2" id="KW-0808">Transferase</keyword>
<evidence type="ECO:0000259" key="1">
    <source>
        <dbReference type="PROSITE" id="PS51186"/>
    </source>
</evidence>
<dbReference type="GO" id="GO:0016747">
    <property type="term" value="F:acyltransferase activity, transferring groups other than amino-acyl groups"/>
    <property type="evidence" value="ECO:0007669"/>
    <property type="project" value="InterPro"/>
</dbReference>
<name>A0A1M4T130_9BACT</name>
<dbReference type="EMBL" id="FQUC01000001">
    <property type="protein sequence ID" value="SHE37967.1"/>
    <property type="molecule type" value="Genomic_DNA"/>
</dbReference>
<dbReference type="STRING" id="1346286.SAMN05444362_101202"/>
<dbReference type="RefSeq" id="WP_062175309.1">
    <property type="nucleotide sequence ID" value="NZ_BBXL01000001.1"/>
</dbReference>
<dbReference type="Gene3D" id="3.40.630.30">
    <property type="match status" value="1"/>
</dbReference>
<keyword evidence="3" id="KW-1185">Reference proteome</keyword>
<accession>A0A1M4T130</accession>
<gene>
    <name evidence="2" type="ORF">SAMN05444362_101202</name>
</gene>
<protein>
    <submittedName>
        <fullName evidence="2">Acetyltransferase (GNAT) domain-containing protein</fullName>
    </submittedName>
</protein>
<dbReference type="InterPro" id="IPR016181">
    <property type="entry name" value="Acyl_CoA_acyltransferase"/>
</dbReference>
<reference evidence="3" key="1">
    <citation type="submission" date="2016-11" db="EMBL/GenBank/DDBJ databases">
        <authorList>
            <person name="Varghese N."/>
            <person name="Submissions S."/>
        </authorList>
    </citation>
    <scope>NUCLEOTIDE SEQUENCE [LARGE SCALE GENOMIC DNA]</scope>
    <source>
        <strain evidence="3">DSM 27370</strain>
    </source>
</reference>
<dbReference type="Proteomes" id="UP000184480">
    <property type="component" value="Unassembled WGS sequence"/>
</dbReference>
<evidence type="ECO:0000313" key="3">
    <source>
        <dbReference type="Proteomes" id="UP000184480"/>
    </source>
</evidence>
<dbReference type="PANTHER" id="PTHR42919">
    <property type="entry name" value="N-ALPHA-ACETYLTRANSFERASE"/>
    <property type="match status" value="1"/>
</dbReference>
<dbReference type="PANTHER" id="PTHR42919:SF35">
    <property type="entry name" value="N-ACETYLTRANSFERASE DOMAIN-CONTAINING PROTEIN"/>
    <property type="match status" value="1"/>
</dbReference>
<dbReference type="OrthoDB" id="5319888at2"/>
<proteinExistence type="predicted"/>
<evidence type="ECO:0000313" key="2">
    <source>
        <dbReference type="EMBL" id="SHE37967.1"/>
    </source>
</evidence>
<dbReference type="InterPro" id="IPR000182">
    <property type="entry name" value="GNAT_dom"/>
</dbReference>
<sequence>MIKQVSTKDNFELLARLLNEAFRTVAHEFGLTRENCPTNNAFITGDELKSQLNEKRKFFYLTEDSKPVGFIAIEKSEREDRTFYIEKVAVHPAYRRRKMGVKLMDFATGYIRELNGSKISIGIINENVQLKKWYSLQGFRETGIKIFEHLPFDVCYMEKIVSK</sequence>
<dbReference type="PROSITE" id="PS51186">
    <property type="entry name" value="GNAT"/>
    <property type="match status" value="1"/>
</dbReference>
<dbReference type="SUPFAM" id="SSF55729">
    <property type="entry name" value="Acyl-CoA N-acyltransferases (Nat)"/>
    <property type="match status" value="1"/>
</dbReference>
<dbReference type="AlphaFoldDB" id="A0A1M4T130"/>
<dbReference type="InterPro" id="IPR051556">
    <property type="entry name" value="N-term/lysine_N-AcTrnsfr"/>
</dbReference>
<feature type="domain" description="N-acetyltransferase" evidence="1">
    <location>
        <begin position="1"/>
        <end position="162"/>
    </location>
</feature>
<organism evidence="2 3">
    <name type="scientific">Dysgonomonas macrotermitis</name>
    <dbReference type="NCBI Taxonomy" id="1346286"/>
    <lineage>
        <taxon>Bacteria</taxon>
        <taxon>Pseudomonadati</taxon>
        <taxon>Bacteroidota</taxon>
        <taxon>Bacteroidia</taxon>
        <taxon>Bacteroidales</taxon>
        <taxon>Dysgonomonadaceae</taxon>
        <taxon>Dysgonomonas</taxon>
    </lineage>
</organism>